<keyword evidence="2" id="KW-1185">Reference proteome</keyword>
<evidence type="ECO:0000313" key="1">
    <source>
        <dbReference type="EMBL" id="NNU34370.1"/>
    </source>
</evidence>
<sequence length="60" mass="6652">MVLSIRSPRLEIAELTPMLFKKSLELIALTGAGLSPKPNKTKDNSGVINDVMLKIFIVLW</sequence>
<proteinExistence type="predicted"/>
<accession>A0ABX1W5U6</accession>
<evidence type="ECO:0000313" key="2">
    <source>
        <dbReference type="Proteomes" id="UP000566071"/>
    </source>
</evidence>
<evidence type="ECO:0008006" key="3">
    <source>
        <dbReference type="Google" id="ProtNLM"/>
    </source>
</evidence>
<comment type="caution">
    <text evidence="1">The sequence shown here is derived from an EMBL/GenBank/DDBJ whole genome shotgun (WGS) entry which is preliminary data.</text>
</comment>
<dbReference type="Proteomes" id="UP000566071">
    <property type="component" value="Unassembled WGS sequence"/>
</dbReference>
<organism evidence="1 2">
    <name type="scientific">Mucilaginibacter humi</name>
    <dbReference type="NCBI Taxonomy" id="2732510"/>
    <lineage>
        <taxon>Bacteria</taxon>
        <taxon>Pseudomonadati</taxon>
        <taxon>Bacteroidota</taxon>
        <taxon>Sphingobacteriia</taxon>
        <taxon>Sphingobacteriales</taxon>
        <taxon>Sphingobacteriaceae</taxon>
        <taxon>Mucilaginibacter</taxon>
    </lineage>
</organism>
<reference evidence="1 2" key="1">
    <citation type="submission" date="2020-05" db="EMBL/GenBank/DDBJ databases">
        <authorList>
            <person name="Khan S.A."/>
            <person name="Jeon C.O."/>
            <person name="Chun B.H."/>
        </authorList>
    </citation>
    <scope>NUCLEOTIDE SEQUENCE [LARGE SCALE GENOMIC DNA]</scope>
    <source>
        <strain evidence="1 2">S1162</strain>
    </source>
</reference>
<protein>
    <recommendedName>
        <fullName evidence="3">Deacetylase sirtuin-type domain-containing protein</fullName>
    </recommendedName>
</protein>
<gene>
    <name evidence="1" type="ORF">HK413_09875</name>
</gene>
<dbReference type="EMBL" id="JABFCR010000043">
    <property type="protein sequence ID" value="NNU34370.1"/>
    <property type="molecule type" value="Genomic_DNA"/>
</dbReference>
<name>A0ABX1W5U6_9SPHI</name>